<proteinExistence type="predicted"/>
<reference evidence="1 2" key="2">
    <citation type="journal article" date="2022" name="Mol. Ecol. Resour.">
        <title>The genomes of chicory, endive, great burdock and yacon provide insights into Asteraceae paleo-polyploidization history and plant inulin production.</title>
        <authorList>
            <person name="Fan W."/>
            <person name="Wang S."/>
            <person name="Wang H."/>
            <person name="Wang A."/>
            <person name="Jiang F."/>
            <person name="Liu H."/>
            <person name="Zhao H."/>
            <person name="Xu D."/>
            <person name="Zhang Y."/>
        </authorList>
    </citation>
    <scope>NUCLEOTIDE SEQUENCE [LARGE SCALE GENOMIC DNA]</scope>
    <source>
        <strain evidence="2">cv. Yunnan</strain>
        <tissue evidence="1">Leaves</tissue>
    </source>
</reference>
<dbReference type="EMBL" id="CM042041">
    <property type="protein sequence ID" value="KAI3713970.1"/>
    <property type="molecule type" value="Genomic_DNA"/>
</dbReference>
<protein>
    <submittedName>
        <fullName evidence="1">Uncharacterized protein</fullName>
    </submittedName>
</protein>
<organism evidence="1 2">
    <name type="scientific">Smallanthus sonchifolius</name>
    <dbReference type="NCBI Taxonomy" id="185202"/>
    <lineage>
        <taxon>Eukaryota</taxon>
        <taxon>Viridiplantae</taxon>
        <taxon>Streptophyta</taxon>
        <taxon>Embryophyta</taxon>
        <taxon>Tracheophyta</taxon>
        <taxon>Spermatophyta</taxon>
        <taxon>Magnoliopsida</taxon>
        <taxon>eudicotyledons</taxon>
        <taxon>Gunneridae</taxon>
        <taxon>Pentapetalae</taxon>
        <taxon>asterids</taxon>
        <taxon>campanulids</taxon>
        <taxon>Asterales</taxon>
        <taxon>Asteraceae</taxon>
        <taxon>Asteroideae</taxon>
        <taxon>Heliantheae alliance</taxon>
        <taxon>Millerieae</taxon>
        <taxon>Smallanthus</taxon>
    </lineage>
</organism>
<name>A0ACB9AWF4_9ASTR</name>
<evidence type="ECO:0000313" key="2">
    <source>
        <dbReference type="Proteomes" id="UP001056120"/>
    </source>
</evidence>
<sequence length="76" mass="9007">MGFQFRLVHWPSVLGRRKKKEATDPSSFSPDPFTPLISAPPFLSLFQRQNSFVFELRLFYFFRCIHRWIKGSNLGQ</sequence>
<reference evidence="2" key="1">
    <citation type="journal article" date="2022" name="Mol. Ecol. Resour.">
        <title>The genomes of chicory, endive, great burdock and yacon provide insights into Asteraceae palaeo-polyploidization history and plant inulin production.</title>
        <authorList>
            <person name="Fan W."/>
            <person name="Wang S."/>
            <person name="Wang H."/>
            <person name="Wang A."/>
            <person name="Jiang F."/>
            <person name="Liu H."/>
            <person name="Zhao H."/>
            <person name="Xu D."/>
            <person name="Zhang Y."/>
        </authorList>
    </citation>
    <scope>NUCLEOTIDE SEQUENCE [LARGE SCALE GENOMIC DNA]</scope>
    <source>
        <strain evidence="2">cv. Yunnan</strain>
    </source>
</reference>
<accession>A0ACB9AWF4</accession>
<keyword evidence="2" id="KW-1185">Reference proteome</keyword>
<comment type="caution">
    <text evidence="1">The sequence shown here is derived from an EMBL/GenBank/DDBJ whole genome shotgun (WGS) entry which is preliminary data.</text>
</comment>
<dbReference type="Proteomes" id="UP001056120">
    <property type="component" value="Linkage Group LG24"/>
</dbReference>
<gene>
    <name evidence="1" type="ORF">L1987_72559</name>
</gene>
<evidence type="ECO:0000313" key="1">
    <source>
        <dbReference type="EMBL" id="KAI3713970.1"/>
    </source>
</evidence>